<sequence>MICSGIPEKFVYPKGRNKYSRIAKKLYRSVIFVTCGATTGWLEGLKSVSISTNIASIYFRCINILKHVLGTLTRFLEINISCFNAAFVDSPLSQLQLFGSPNDFIINL</sequence>
<reference evidence="1" key="1">
    <citation type="submission" date="2014-07" db="EMBL/GenBank/DDBJ databases">
        <authorList>
            <person name="Martin A.A"/>
            <person name="De Silva N."/>
        </authorList>
    </citation>
    <scope>NUCLEOTIDE SEQUENCE</scope>
</reference>
<evidence type="ECO:0000313" key="2">
    <source>
        <dbReference type="WBParaSite" id="SVE_2025000.1"/>
    </source>
</evidence>
<dbReference type="AlphaFoldDB" id="A0A0K0G668"/>
<reference evidence="2" key="2">
    <citation type="submission" date="2015-08" db="UniProtKB">
        <authorList>
            <consortium name="WormBaseParasite"/>
        </authorList>
    </citation>
    <scope>IDENTIFICATION</scope>
</reference>
<dbReference type="WBParaSite" id="SVE_2025000.1">
    <property type="protein sequence ID" value="SVE_2025000.1"/>
    <property type="gene ID" value="SVE_2025000"/>
</dbReference>
<evidence type="ECO:0000313" key="1">
    <source>
        <dbReference type="Proteomes" id="UP000035680"/>
    </source>
</evidence>
<proteinExistence type="predicted"/>
<dbReference type="Proteomes" id="UP000035680">
    <property type="component" value="Unassembled WGS sequence"/>
</dbReference>
<name>A0A0K0G668_STRVS</name>
<protein>
    <submittedName>
        <fullName evidence="2">Uncharacterized protein</fullName>
    </submittedName>
</protein>
<organism evidence="1 2">
    <name type="scientific">Strongyloides venezuelensis</name>
    <name type="common">Threadworm</name>
    <dbReference type="NCBI Taxonomy" id="75913"/>
    <lineage>
        <taxon>Eukaryota</taxon>
        <taxon>Metazoa</taxon>
        <taxon>Ecdysozoa</taxon>
        <taxon>Nematoda</taxon>
        <taxon>Chromadorea</taxon>
        <taxon>Rhabditida</taxon>
        <taxon>Tylenchina</taxon>
        <taxon>Panagrolaimomorpha</taxon>
        <taxon>Strongyloidoidea</taxon>
        <taxon>Strongyloididae</taxon>
        <taxon>Strongyloides</taxon>
    </lineage>
</organism>
<keyword evidence="1" id="KW-1185">Reference proteome</keyword>
<accession>A0A0K0G668</accession>